<accession>A0ABT4MST3</accession>
<protein>
    <submittedName>
        <fullName evidence="3">SMP-30/gluconolactonase/LRE family protein</fullName>
    </submittedName>
</protein>
<sequence length="304" mass="30724">MTSKLISGCVAVAVTFGGLIAATSPAVADSACVPWTTTVVASGYGTLENLDFDDRGGLLLSELSFTGPGAVRTLTASGQRSTAVPDVEGPGGIVVVGDTAFFNTGNSTASGLLDAADGTIELFDLDTGKTRTVATGLTMPNGLALLPDGSLVVSRDLGAYTGLTRVDPVTGTSRPFAPSVSSTNGMIWDPVRGILWVATTFNATTEIVGVDADTGQRITTLTIPGAGVLNVADDLTVGSDGNLYVALNVGGKIVRLDPDDGGSCVIAEGLPLTSAVEFGSGPGWDEKSLYATSFLGTVTKVSPQ</sequence>
<dbReference type="InterPro" id="IPR013658">
    <property type="entry name" value="SGL"/>
</dbReference>
<evidence type="ECO:0000313" key="4">
    <source>
        <dbReference type="Proteomes" id="UP001067235"/>
    </source>
</evidence>
<evidence type="ECO:0000259" key="2">
    <source>
        <dbReference type="Pfam" id="PF08450"/>
    </source>
</evidence>
<keyword evidence="1" id="KW-0732">Signal</keyword>
<proteinExistence type="predicted"/>
<comment type="caution">
    <text evidence="3">The sequence shown here is derived from an EMBL/GenBank/DDBJ whole genome shotgun (WGS) entry which is preliminary data.</text>
</comment>
<evidence type="ECO:0000313" key="3">
    <source>
        <dbReference type="EMBL" id="MCZ4550073.1"/>
    </source>
</evidence>
<dbReference type="Proteomes" id="UP001067235">
    <property type="component" value="Unassembled WGS sequence"/>
</dbReference>
<name>A0ABT4MST3_GORRU</name>
<feature type="domain" description="SMP-30/Gluconolactonase/LRE-like region" evidence="2">
    <location>
        <begin position="161"/>
        <end position="293"/>
    </location>
</feature>
<evidence type="ECO:0000256" key="1">
    <source>
        <dbReference type="SAM" id="SignalP"/>
    </source>
</evidence>
<dbReference type="InterPro" id="IPR011042">
    <property type="entry name" value="6-blade_b-propeller_TolB-like"/>
</dbReference>
<organism evidence="3 4">
    <name type="scientific">Gordonia rubripertincta</name>
    <name type="common">Rhodococcus corallinus</name>
    <dbReference type="NCBI Taxonomy" id="36822"/>
    <lineage>
        <taxon>Bacteria</taxon>
        <taxon>Bacillati</taxon>
        <taxon>Actinomycetota</taxon>
        <taxon>Actinomycetes</taxon>
        <taxon>Mycobacteriales</taxon>
        <taxon>Gordoniaceae</taxon>
        <taxon>Gordonia</taxon>
    </lineage>
</organism>
<dbReference type="SUPFAM" id="SSF63829">
    <property type="entry name" value="Calcium-dependent phosphotriesterase"/>
    <property type="match status" value="1"/>
</dbReference>
<gene>
    <name evidence="3" type="ORF">O4213_08765</name>
</gene>
<dbReference type="Pfam" id="PF08450">
    <property type="entry name" value="SGL"/>
    <property type="match status" value="1"/>
</dbReference>
<reference evidence="3" key="1">
    <citation type="submission" date="2022-12" db="EMBL/GenBank/DDBJ databases">
        <authorList>
            <person name="Krivoruchko A.V."/>
            <person name="Elkin A."/>
        </authorList>
    </citation>
    <scope>NUCLEOTIDE SEQUENCE</scope>
    <source>
        <strain evidence="3">IEGM 1388</strain>
    </source>
</reference>
<keyword evidence="4" id="KW-1185">Reference proteome</keyword>
<dbReference type="Gene3D" id="2.120.10.30">
    <property type="entry name" value="TolB, C-terminal domain"/>
    <property type="match status" value="1"/>
</dbReference>
<dbReference type="EMBL" id="JAPWIE010000002">
    <property type="protein sequence ID" value="MCZ4550073.1"/>
    <property type="molecule type" value="Genomic_DNA"/>
</dbReference>
<feature type="chain" id="PRO_5046704140" evidence="1">
    <location>
        <begin position="29"/>
        <end position="304"/>
    </location>
</feature>
<dbReference type="RefSeq" id="WP_301570606.1">
    <property type="nucleotide sequence ID" value="NZ_JAPWIE010000002.1"/>
</dbReference>
<feature type="signal peptide" evidence="1">
    <location>
        <begin position="1"/>
        <end position="28"/>
    </location>
</feature>